<evidence type="ECO:0000313" key="18">
    <source>
        <dbReference type="EMBL" id="KFN89386.1"/>
    </source>
</evidence>
<dbReference type="PROSITE" id="PS50893">
    <property type="entry name" value="ABC_TRANSPORTER_2"/>
    <property type="match status" value="1"/>
</dbReference>
<keyword evidence="11" id="KW-0267">Excision nuclease</keyword>
<keyword evidence="18" id="KW-0378">Hydrolase</keyword>
<comment type="similarity">
    <text evidence="14">Belongs to the ABC transporter superfamily. UvrA family.</text>
</comment>
<protein>
    <recommendedName>
        <fullName evidence="15">UvrABC system protein A</fullName>
    </recommendedName>
    <alternativeName>
        <fullName evidence="16">Excinuclease ABC subunit A</fullName>
    </alternativeName>
</protein>
<evidence type="ECO:0000256" key="6">
    <source>
        <dbReference type="ARBA" id="ARBA00022763"/>
    </source>
</evidence>
<dbReference type="EMBL" id="JPVT01000222">
    <property type="protein sequence ID" value="KFN89386.1"/>
    <property type="molecule type" value="Genomic_DNA"/>
</dbReference>
<keyword evidence="3" id="KW-0479">Metal-binding</keyword>
<evidence type="ECO:0000256" key="2">
    <source>
        <dbReference type="ARBA" id="ARBA00022490"/>
    </source>
</evidence>
<proteinExistence type="inferred from homology"/>
<evidence type="ECO:0000256" key="1">
    <source>
        <dbReference type="ARBA" id="ARBA00004496"/>
    </source>
</evidence>
<dbReference type="Pfam" id="PF00005">
    <property type="entry name" value="ABC_tran"/>
    <property type="match status" value="2"/>
</dbReference>
<keyword evidence="4" id="KW-0677">Repeat</keyword>
<comment type="caution">
    <text evidence="18">The sequence shown here is derived from an EMBL/GenBank/DDBJ whole genome shotgun (WGS) entry which is preliminary data.</text>
</comment>
<gene>
    <name evidence="18" type="ORF">TMU3MR103_2033</name>
</gene>
<evidence type="ECO:0000256" key="13">
    <source>
        <dbReference type="ARBA" id="ARBA00023204"/>
    </source>
</evidence>
<evidence type="ECO:0000259" key="17">
    <source>
        <dbReference type="PROSITE" id="PS50893"/>
    </source>
</evidence>
<evidence type="ECO:0000256" key="9">
    <source>
        <dbReference type="ARBA" id="ARBA00022833"/>
    </source>
</evidence>
<evidence type="ECO:0000256" key="5">
    <source>
        <dbReference type="ARBA" id="ARBA00022741"/>
    </source>
</evidence>
<keyword evidence="8" id="KW-0863">Zinc-finger</keyword>
<name>A0A091BUU5_9ENTE</name>
<dbReference type="GO" id="GO:0016887">
    <property type="term" value="F:ATP hydrolysis activity"/>
    <property type="evidence" value="ECO:0007669"/>
    <property type="project" value="InterPro"/>
</dbReference>
<dbReference type="InterPro" id="IPR041552">
    <property type="entry name" value="UvrA_DNA-bd"/>
</dbReference>
<dbReference type="InterPro" id="IPR003439">
    <property type="entry name" value="ABC_transporter-like_ATP-bd"/>
</dbReference>
<evidence type="ECO:0000256" key="8">
    <source>
        <dbReference type="ARBA" id="ARBA00022771"/>
    </source>
</evidence>
<keyword evidence="2" id="KW-0963">Cytoplasm</keyword>
<dbReference type="Pfam" id="PF17755">
    <property type="entry name" value="UvrA_DNA-bind"/>
    <property type="match status" value="1"/>
</dbReference>
<keyword evidence="9" id="KW-0862">Zinc</keyword>
<dbReference type="GO" id="GO:0008270">
    <property type="term" value="F:zinc ion binding"/>
    <property type="evidence" value="ECO:0007669"/>
    <property type="project" value="UniProtKB-KW"/>
</dbReference>
<keyword evidence="6" id="KW-0227">DNA damage</keyword>
<dbReference type="Proteomes" id="UP000029381">
    <property type="component" value="Unassembled WGS sequence"/>
</dbReference>
<evidence type="ECO:0000256" key="16">
    <source>
        <dbReference type="ARBA" id="ARBA00042156"/>
    </source>
</evidence>
<dbReference type="PATRIC" id="fig|1302648.3.peg.1994"/>
<keyword evidence="5" id="KW-0547">Nucleotide-binding</keyword>
<keyword evidence="12" id="KW-0238">DNA-binding</keyword>
<evidence type="ECO:0000256" key="7">
    <source>
        <dbReference type="ARBA" id="ARBA00022769"/>
    </source>
</evidence>
<dbReference type="AlphaFoldDB" id="A0A091BUU5"/>
<keyword evidence="13" id="KW-0234">DNA repair</keyword>
<dbReference type="GO" id="GO:0005737">
    <property type="term" value="C:cytoplasm"/>
    <property type="evidence" value="ECO:0007669"/>
    <property type="project" value="UniProtKB-SubCell"/>
</dbReference>
<reference evidence="18 19" key="1">
    <citation type="submission" date="2014-08" db="EMBL/GenBank/DDBJ databases">
        <title>Genome sequence of Tetragenococcus muriaticus.</title>
        <authorList>
            <person name="Chuea-nongthon C."/>
            <person name="Rodtong S."/>
            <person name="Yongsawatdigul J."/>
            <person name="Steele J.L."/>
            <person name="Liu X.-y."/>
            <person name="Speers J."/>
            <person name="Glasner J.D."/>
            <person name="Neeno-Eckwall E.C."/>
        </authorList>
    </citation>
    <scope>NUCLEOTIDE SEQUENCE [LARGE SCALE GENOMIC DNA]</scope>
    <source>
        <strain evidence="18 19">3MR10-3</strain>
    </source>
</reference>
<evidence type="ECO:0000313" key="19">
    <source>
        <dbReference type="Proteomes" id="UP000029381"/>
    </source>
</evidence>
<evidence type="ECO:0000256" key="3">
    <source>
        <dbReference type="ARBA" id="ARBA00022723"/>
    </source>
</evidence>
<accession>A0A091BUU5</accession>
<dbReference type="PANTHER" id="PTHR43152:SF3">
    <property type="entry name" value="UVRABC SYSTEM PROTEIN A"/>
    <property type="match status" value="1"/>
</dbReference>
<dbReference type="GO" id="GO:0005524">
    <property type="term" value="F:ATP binding"/>
    <property type="evidence" value="ECO:0007669"/>
    <property type="project" value="UniProtKB-KW"/>
</dbReference>
<dbReference type="Gene3D" id="3.40.50.300">
    <property type="entry name" value="P-loop containing nucleotide triphosphate hydrolases"/>
    <property type="match status" value="2"/>
</dbReference>
<dbReference type="InterPro" id="IPR017871">
    <property type="entry name" value="ABC_transporter-like_CS"/>
</dbReference>
<dbReference type="SUPFAM" id="SSF52540">
    <property type="entry name" value="P-loop containing nucleoside triphosphate hydrolases"/>
    <property type="match status" value="2"/>
</dbReference>
<evidence type="ECO:0000256" key="11">
    <source>
        <dbReference type="ARBA" id="ARBA00022881"/>
    </source>
</evidence>
<evidence type="ECO:0000256" key="14">
    <source>
        <dbReference type="ARBA" id="ARBA00038000"/>
    </source>
</evidence>
<comment type="subcellular location">
    <subcellularLocation>
        <location evidence="1">Cytoplasm</location>
    </subcellularLocation>
</comment>
<evidence type="ECO:0000256" key="15">
    <source>
        <dbReference type="ARBA" id="ARBA00039316"/>
    </source>
</evidence>
<dbReference type="InterPro" id="IPR027417">
    <property type="entry name" value="P-loop_NTPase"/>
</dbReference>
<dbReference type="PROSITE" id="PS00211">
    <property type="entry name" value="ABC_TRANSPORTER_1"/>
    <property type="match status" value="1"/>
</dbReference>
<dbReference type="GO" id="GO:0004518">
    <property type="term" value="F:nuclease activity"/>
    <property type="evidence" value="ECO:0007669"/>
    <property type="project" value="UniProtKB-KW"/>
</dbReference>
<organism evidence="18 19">
    <name type="scientific">Tetragenococcus muriaticus 3MR10-3</name>
    <dbReference type="NCBI Taxonomy" id="1302648"/>
    <lineage>
        <taxon>Bacteria</taxon>
        <taxon>Bacillati</taxon>
        <taxon>Bacillota</taxon>
        <taxon>Bacilli</taxon>
        <taxon>Lactobacillales</taxon>
        <taxon>Enterococcaceae</taxon>
        <taxon>Tetragenococcus</taxon>
    </lineage>
</organism>
<sequence>MNIKIKNAYEKNLRNIDLDIPRNKFTVITGLSGSGKTTLLKDTLYLESQRQYLEAMNYQGTPKPKVDQIQNLSPAILIDQENRNDNPRSTLGTQTDLYTDLRMIFEKLHQRRCPNCQEIISASNAKEETEKIDGEYNVYMYCPHCHYRMEKLTRSHFSFNTTAGACPTCKGMGKTLVIKDSLYQKDQTILNGGIATWPKGYAEYQFKSYAALLKYLEISVPEDIPLKKFTSEQLDLLKYGIYSSEITKEQKEKLPTKVAEGKYEGIEPKIWQKIAEEKDIPKNLKPFIKEDTCVDCHGEKLNALSRLVTVCNQRLPEITKGDLNHVLNWVYEINENEQLKSFVEDYLLDIETKIKRISKLGLVYLSLDRQYSTLSGGEMQRIKLAAVLDSQMTELIIILDEPTIGLHASDTAGLLAMINEVKERNNTLLVIEHDEEVIRKADHVVEIGPGSGEFGGKVVTTGTYDELENTSYSLLFQSKRAIYQQNSYQRDTKQTAVKVKNAKTHNLRDLSLELPANCLSVITGVSGSGKSSLLLQEIAQNQLEDSKTVQWNKGFKDLIVIIQKRPTRNKRSLIVTYLDVFDDVRALFAKKSKKANLSFSSSDFSFNAGNGRCPNCQGLGVVESNQLFFENIELTCPICHGTRYKDEILEVKVDGYSISDVLEFSIEEAIDFFVRNGLNSKPLQFLTKTNLAYISLGQGTDSLSGGEMQRLRLTRTISKQKGNNHLFILDEPTTGMHKIDVFYFMKLIQNLIEDGNTIFFIEHNLDVIKQADYIVELGPGGGDSGGELMFVGDISQFRKTSTQTSVYL</sequence>
<keyword evidence="7" id="KW-0228">DNA excision</keyword>
<dbReference type="RefSeq" id="WP_038024200.1">
    <property type="nucleotide sequence ID" value="NZ_JPVT01000222.1"/>
</dbReference>
<evidence type="ECO:0000256" key="4">
    <source>
        <dbReference type="ARBA" id="ARBA00022737"/>
    </source>
</evidence>
<evidence type="ECO:0000256" key="10">
    <source>
        <dbReference type="ARBA" id="ARBA00022840"/>
    </source>
</evidence>
<keyword evidence="19" id="KW-1185">Reference proteome</keyword>
<feature type="domain" description="ABC transporter" evidence="17">
    <location>
        <begin position="492"/>
        <end position="804"/>
    </location>
</feature>
<dbReference type="Gene3D" id="1.20.1580.10">
    <property type="entry name" value="ABC transporter ATPase like domain"/>
    <property type="match status" value="2"/>
</dbReference>
<keyword evidence="10" id="KW-0067">ATP-binding</keyword>
<evidence type="ECO:0000256" key="12">
    <source>
        <dbReference type="ARBA" id="ARBA00023125"/>
    </source>
</evidence>
<dbReference type="PANTHER" id="PTHR43152">
    <property type="entry name" value="UVRABC SYSTEM PROTEIN A"/>
    <property type="match status" value="1"/>
</dbReference>
<dbReference type="GO" id="GO:0003677">
    <property type="term" value="F:DNA binding"/>
    <property type="evidence" value="ECO:0007669"/>
    <property type="project" value="UniProtKB-KW"/>
</dbReference>
<dbReference type="Gene3D" id="1.10.8.280">
    <property type="entry name" value="ABC transporter ATPase domain-like"/>
    <property type="match status" value="1"/>
</dbReference>
<dbReference type="GO" id="GO:0006281">
    <property type="term" value="P:DNA repair"/>
    <property type="evidence" value="ECO:0007669"/>
    <property type="project" value="UniProtKB-KW"/>
</dbReference>